<keyword evidence="9 13" id="KW-1015">Disulfide bond</keyword>
<dbReference type="GO" id="GO:2000280">
    <property type="term" value="P:regulation of root development"/>
    <property type="evidence" value="ECO:0007669"/>
    <property type="project" value="UniProtKB-ARBA"/>
</dbReference>
<keyword evidence="7 11" id="KW-0479">Metal-binding</keyword>
<dbReference type="Gene3D" id="2.60.120.10">
    <property type="entry name" value="Jelly Rolls"/>
    <property type="match status" value="1"/>
</dbReference>
<dbReference type="Pfam" id="PF00190">
    <property type="entry name" value="Cupin_1"/>
    <property type="match status" value="1"/>
</dbReference>
<gene>
    <name evidence="16" type="primary">GLP7_2</name>
    <name evidence="16" type="ORF">g.78342</name>
</gene>
<keyword evidence="6 14" id="KW-0964">Secreted</keyword>
<feature type="signal peptide" evidence="14">
    <location>
        <begin position="1"/>
        <end position="23"/>
    </location>
</feature>
<evidence type="ECO:0000256" key="14">
    <source>
        <dbReference type="RuleBase" id="RU366015"/>
    </source>
</evidence>
<comment type="subcellular location">
    <subcellularLocation>
        <location evidence="2 14">Secreted</location>
        <location evidence="2 14">Extracellular space</location>
        <location evidence="2 14">Apoplast</location>
    </subcellularLocation>
</comment>
<dbReference type="InterPro" id="IPR001929">
    <property type="entry name" value="Germin"/>
</dbReference>
<keyword evidence="10 11" id="KW-0464">Manganese</keyword>
<dbReference type="FunFam" id="2.60.120.10:FF:000025">
    <property type="entry name" value="germin-like protein subfamily 2 member 1"/>
    <property type="match status" value="1"/>
</dbReference>
<sequence length="220" mass="23523">MVTMAKAPSFLYLLLLLVATARADPEPLDDFCVADPAAARTSFFNGVPCIDPARARSSDFFTSVLTTPGNTSANVYGFSATLTNVTNFPGINTQGLTLARVDVAPLGVVPPHTHPRSAEAVLVLEGELLVGFVDTSGRQFSRRIRAMEAYIFPRGLQHFQYNPNPVSPVLAIAIFGSQNPGVQFAAATFLSNPPVEVEIVTRSFAVSAQEAQRIRKSLGG</sequence>
<reference evidence="16" key="1">
    <citation type="submission" date="2015-07" db="EMBL/GenBank/DDBJ databases">
        <title>Transcriptome Assembly of Anthurium amnicola.</title>
        <authorList>
            <person name="Suzuki J."/>
        </authorList>
    </citation>
    <scope>NUCLEOTIDE SEQUENCE</scope>
</reference>
<feature type="binding site" evidence="12">
    <location>
        <position position="119"/>
    </location>
    <ligand>
        <name>Mn(2+)</name>
        <dbReference type="ChEBI" id="CHEBI:29035"/>
    </ligand>
</feature>
<feature type="binding site" evidence="11">
    <location>
        <position position="114"/>
    </location>
    <ligand>
        <name>oxalate</name>
        <dbReference type="ChEBI" id="CHEBI:30623"/>
    </ligand>
</feature>
<evidence type="ECO:0000256" key="4">
    <source>
        <dbReference type="ARBA" id="ARBA00011268"/>
    </source>
</evidence>
<evidence type="ECO:0000259" key="15">
    <source>
        <dbReference type="SMART" id="SM00835"/>
    </source>
</evidence>
<dbReference type="GO" id="GO:0010497">
    <property type="term" value="P:plasmodesmata-mediated intercellular transport"/>
    <property type="evidence" value="ECO:0007669"/>
    <property type="project" value="UniProtKB-ARBA"/>
</dbReference>
<evidence type="ECO:0000256" key="1">
    <source>
        <dbReference type="ARBA" id="ARBA00003629"/>
    </source>
</evidence>
<evidence type="ECO:0000256" key="11">
    <source>
        <dbReference type="PIRSR" id="PIRSR601929-1"/>
    </source>
</evidence>
<evidence type="ECO:0000256" key="2">
    <source>
        <dbReference type="ARBA" id="ARBA00004271"/>
    </source>
</evidence>
<evidence type="ECO:0000256" key="10">
    <source>
        <dbReference type="ARBA" id="ARBA00023211"/>
    </source>
</evidence>
<feature type="binding site" evidence="11">
    <location>
        <position position="119"/>
    </location>
    <ligand>
        <name>oxalate</name>
        <dbReference type="ChEBI" id="CHEBI:30623"/>
    </ligand>
</feature>
<dbReference type="CDD" id="cd02241">
    <property type="entry name" value="cupin_OxOx"/>
    <property type="match status" value="1"/>
</dbReference>
<dbReference type="InterPro" id="IPR011051">
    <property type="entry name" value="RmlC_Cupin_sf"/>
</dbReference>
<keyword evidence="8 14" id="KW-0732">Signal</keyword>
<proteinExistence type="inferred from homology"/>
<evidence type="ECO:0000256" key="5">
    <source>
        <dbReference type="ARBA" id="ARBA00022523"/>
    </source>
</evidence>
<dbReference type="SMART" id="SM00835">
    <property type="entry name" value="Cupin_1"/>
    <property type="match status" value="1"/>
</dbReference>
<feature type="binding site" evidence="12">
    <location>
        <position position="114"/>
    </location>
    <ligand>
        <name>Mn(2+)</name>
        <dbReference type="ChEBI" id="CHEBI:29035"/>
    </ligand>
</feature>
<dbReference type="GO" id="GO:0048046">
    <property type="term" value="C:apoplast"/>
    <property type="evidence" value="ECO:0007669"/>
    <property type="project" value="UniProtKB-SubCell"/>
</dbReference>
<evidence type="ECO:0000256" key="13">
    <source>
        <dbReference type="PIRSR" id="PIRSR601929-3"/>
    </source>
</evidence>
<dbReference type="AlphaFoldDB" id="A0A1D1YPB9"/>
<dbReference type="PRINTS" id="PR00325">
    <property type="entry name" value="GERMIN"/>
</dbReference>
<feature type="domain" description="Cupin type-1" evidence="15">
    <location>
        <begin position="63"/>
        <end position="212"/>
    </location>
</feature>
<feature type="disulfide bond" evidence="13">
    <location>
        <begin position="32"/>
        <end position="49"/>
    </location>
</feature>
<evidence type="ECO:0000256" key="12">
    <source>
        <dbReference type="PIRSR" id="PIRSR601929-2"/>
    </source>
</evidence>
<dbReference type="GO" id="GO:0009506">
    <property type="term" value="C:plasmodesma"/>
    <property type="evidence" value="ECO:0007669"/>
    <property type="project" value="UniProtKB-ARBA"/>
</dbReference>
<dbReference type="InterPro" id="IPR006045">
    <property type="entry name" value="Cupin_1"/>
</dbReference>
<feature type="chain" id="PRO_5019615415" description="Germin-like protein" evidence="14">
    <location>
        <begin position="24"/>
        <end position="220"/>
    </location>
</feature>
<comment type="function">
    <text evidence="1">May play a role in plant defense. Probably has no oxalate oxidase activity even if the active site is conserved.</text>
</comment>
<dbReference type="PANTHER" id="PTHR31238">
    <property type="entry name" value="GERMIN-LIKE PROTEIN SUBFAMILY 3 MEMBER 3"/>
    <property type="match status" value="1"/>
</dbReference>
<evidence type="ECO:0000256" key="6">
    <source>
        <dbReference type="ARBA" id="ARBA00022525"/>
    </source>
</evidence>
<evidence type="ECO:0000256" key="7">
    <source>
        <dbReference type="ARBA" id="ARBA00022723"/>
    </source>
</evidence>
<feature type="binding site" evidence="12">
    <location>
        <position position="158"/>
    </location>
    <ligand>
        <name>Mn(2+)</name>
        <dbReference type="ChEBI" id="CHEBI:29035"/>
    </ligand>
</feature>
<name>A0A1D1YPB9_9ARAE</name>
<organism evidence="16">
    <name type="scientific">Anthurium amnicola</name>
    <dbReference type="NCBI Taxonomy" id="1678845"/>
    <lineage>
        <taxon>Eukaryota</taxon>
        <taxon>Viridiplantae</taxon>
        <taxon>Streptophyta</taxon>
        <taxon>Embryophyta</taxon>
        <taxon>Tracheophyta</taxon>
        <taxon>Spermatophyta</taxon>
        <taxon>Magnoliopsida</taxon>
        <taxon>Liliopsida</taxon>
        <taxon>Araceae</taxon>
        <taxon>Pothoideae</taxon>
        <taxon>Potheae</taxon>
        <taxon>Anthurium</taxon>
    </lineage>
</organism>
<keyword evidence="5 14" id="KW-0052">Apoplast</keyword>
<evidence type="ECO:0000256" key="8">
    <source>
        <dbReference type="ARBA" id="ARBA00022729"/>
    </source>
</evidence>
<evidence type="ECO:0000313" key="16">
    <source>
        <dbReference type="EMBL" id="JAT56486.1"/>
    </source>
</evidence>
<accession>A0A1D1YPB9</accession>
<dbReference type="SUPFAM" id="SSF51182">
    <property type="entry name" value="RmlC-like cupins"/>
    <property type="match status" value="1"/>
</dbReference>
<evidence type="ECO:0000256" key="3">
    <source>
        <dbReference type="ARBA" id="ARBA00007456"/>
    </source>
</evidence>
<protein>
    <recommendedName>
        <fullName evidence="14">Germin-like protein</fullName>
    </recommendedName>
</protein>
<dbReference type="EMBL" id="GDJX01011450">
    <property type="protein sequence ID" value="JAT56486.1"/>
    <property type="molecule type" value="Transcribed_RNA"/>
</dbReference>
<dbReference type="InterPro" id="IPR014710">
    <property type="entry name" value="RmlC-like_jellyroll"/>
</dbReference>
<evidence type="ECO:0000256" key="9">
    <source>
        <dbReference type="ARBA" id="ARBA00023157"/>
    </source>
</evidence>
<comment type="similarity">
    <text evidence="3 14">Belongs to the germin family.</text>
</comment>
<dbReference type="GO" id="GO:0030145">
    <property type="term" value="F:manganese ion binding"/>
    <property type="evidence" value="ECO:0007669"/>
    <property type="project" value="UniProtKB-UniRule"/>
</dbReference>
<comment type="subunit">
    <text evidence="4">Oligomer (believed to be a pentamer but probably hexamer).</text>
</comment>
<feature type="binding site" evidence="12">
    <location>
        <position position="112"/>
    </location>
    <ligand>
        <name>Mn(2+)</name>
        <dbReference type="ChEBI" id="CHEBI:29035"/>
    </ligand>
</feature>